<sequence>MKIYFLLLMSICLVSCSLTGKEPQGLEVGTVTTKNSEGLDYVDPTKAIFPMDNYSQSIDKWISPKSEKINIPVMDGAAQTRNFANLKSHYFGMNKEDHSPWNPYYISSILSGSDSVIIKNDKIIKEFLSKDSISYGENFRVNSSVWKETVRNNADINIDGIYHPSGRGITLRETLVRMLPTDDPAYDDPREAGQGYPFDNLQDSSVRPGTPIYIFATSQDKNWKYITSPTVTGWVKSDDVAVVGPKFIAEWISLAEKNLGAVIKEPVSVHQGEKFYFTARPGTILPFRSEKSGSYQVAIPVRKGDSHVEINWVTLKKDQFTAMPWKMTPANIATLMKSMSGRPYGWGNYNFYNDCSAEIRSLMIPFGLFLPRNAAQQIQEIRVVDLSKQPLNKRIKYLKDHGKPFTTLIYIEGHIMLYIGNATVNGEEVPMTYQNIWGLRPKDSSSRSIIGGSVFFPLLPFYPERPNLESLAGKEVFKLGFIE</sequence>
<reference evidence="4" key="1">
    <citation type="submission" date="2022-08" db="EMBL/GenBank/DDBJ databases">
        <authorList>
            <person name="Bogun A."/>
            <person name="Kislichkina A."/>
            <person name="Solomentsev V."/>
            <person name="Skryabin Y."/>
            <person name="Sizova A."/>
            <person name="Platonov M."/>
            <person name="Dentovskaya S."/>
        </authorList>
    </citation>
    <scope>NUCLEOTIDE SEQUENCE</scope>
    <source>
        <strain evidence="4">SCPM-O-B-7604</strain>
    </source>
</reference>
<dbReference type="Pfam" id="PF12913">
    <property type="entry name" value="SH3_6"/>
    <property type="match status" value="1"/>
</dbReference>
<feature type="domain" description="SH3b1" evidence="2">
    <location>
        <begin position="184"/>
        <end position="236"/>
    </location>
</feature>
<dbReference type="EMBL" id="CP104006">
    <property type="protein sequence ID" value="UWM45270.1"/>
    <property type="molecule type" value="Genomic_DNA"/>
</dbReference>
<dbReference type="InterPro" id="IPR027017">
    <property type="entry name" value="P60_peptidase_YkfC"/>
</dbReference>
<gene>
    <name evidence="4" type="ORF">N0H69_22085</name>
</gene>
<dbReference type="Gene3D" id="3.90.1720.10">
    <property type="entry name" value="endopeptidase domain like (from Nostoc punctiforme)"/>
    <property type="match status" value="1"/>
</dbReference>
<feature type="chain" id="PRO_5047548273" evidence="1">
    <location>
        <begin position="21"/>
        <end position="483"/>
    </location>
</feature>
<dbReference type="Pfam" id="PF12914">
    <property type="entry name" value="SH3_7"/>
    <property type="match status" value="1"/>
</dbReference>
<feature type="signal peptide" evidence="1">
    <location>
        <begin position="1"/>
        <end position="20"/>
    </location>
</feature>
<keyword evidence="1" id="KW-0732">Signal</keyword>
<evidence type="ECO:0000259" key="3">
    <source>
        <dbReference type="Pfam" id="PF12914"/>
    </source>
</evidence>
<dbReference type="InterPro" id="IPR038765">
    <property type="entry name" value="Papain-like_cys_pep_sf"/>
</dbReference>
<organism evidence="4 5">
    <name type="scientific">Yersinia alsatica</name>
    <dbReference type="NCBI Taxonomy" id="2890317"/>
    <lineage>
        <taxon>Bacteria</taxon>
        <taxon>Pseudomonadati</taxon>
        <taxon>Pseudomonadota</taxon>
        <taxon>Gammaproteobacteria</taxon>
        <taxon>Enterobacterales</taxon>
        <taxon>Yersiniaceae</taxon>
        <taxon>Yersinia</taxon>
    </lineage>
</organism>
<keyword evidence="5" id="KW-1185">Reference proteome</keyword>
<evidence type="ECO:0000313" key="5">
    <source>
        <dbReference type="Proteomes" id="UP001057860"/>
    </source>
</evidence>
<protein>
    <submittedName>
        <fullName evidence="4">SH3 domain-containing protein</fullName>
    </submittedName>
</protein>
<proteinExistence type="predicted"/>
<dbReference type="SUPFAM" id="SSF54001">
    <property type="entry name" value="Cysteine proteinases"/>
    <property type="match status" value="1"/>
</dbReference>
<feature type="domain" description="SH3b2-type SH3" evidence="3">
    <location>
        <begin position="246"/>
        <end position="290"/>
    </location>
</feature>
<dbReference type="GeneID" id="75142750"/>
<accession>A0ABY5URV5</accession>
<dbReference type="RefSeq" id="WP_050109291.1">
    <property type="nucleotide sequence ID" value="NZ_CP104006.1"/>
</dbReference>
<dbReference type="InterPro" id="IPR026864">
    <property type="entry name" value="SH3b2-type_SH3"/>
</dbReference>
<evidence type="ECO:0000256" key="1">
    <source>
        <dbReference type="SAM" id="SignalP"/>
    </source>
</evidence>
<evidence type="ECO:0000259" key="2">
    <source>
        <dbReference type="Pfam" id="PF12913"/>
    </source>
</evidence>
<evidence type="ECO:0000313" key="4">
    <source>
        <dbReference type="EMBL" id="UWM45270.1"/>
    </source>
</evidence>
<dbReference type="Proteomes" id="UP001057860">
    <property type="component" value="Chromosome"/>
</dbReference>
<dbReference type="InterPro" id="IPR039439">
    <property type="entry name" value="SH3b1_dom"/>
</dbReference>
<name>A0ABY5URV5_9GAMM</name>
<dbReference type="PIRSF" id="PIRSF019015">
    <property type="entry name" value="P60_peptidase_YkfC"/>
    <property type="match status" value="1"/>
</dbReference>